<evidence type="ECO:0000313" key="2">
    <source>
        <dbReference type="EMBL" id="HAG1882761.1"/>
    </source>
</evidence>
<name>A0A765BL99_SALER</name>
<sequence>MSNALLPMDTRRQLLRALKTRYQAASKSEKTRILEEFILISGYHRKSAIRLLNGAVTNGSQQRRSAPARSVYGAAVQQALIVLWEASDRLCGKRLKALLPQLIPAMEKHGHLCLNPALREQLLKVSASSIDRLLKNAHATAGKKRNRVVNRVSKSIPVRMFTEHERHSPRFMEMDLVAHCGRHLSGTFLWTLSLTDIASGWTECVALPARNAELIIRAIDKVQKSLPFPLPGLDVDNGAEFINEALFEYCSARCIALTRSRPYRKNDQAWIEQKNGSVVRKLAGYGRLDGEPAVKAMNQMYMANRLFINFFQPSSKLLDTQRIGGKTVCRHDALKTPYNRLIELHALSSGAILTISSTHLIP</sequence>
<dbReference type="InterPro" id="IPR012337">
    <property type="entry name" value="RNaseH-like_sf"/>
</dbReference>
<feature type="domain" description="Integrase catalytic" evidence="1">
    <location>
        <begin position="165"/>
        <end position="345"/>
    </location>
</feature>
<dbReference type="Pfam" id="PF00665">
    <property type="entry name" value="rve"/>
    <property type="match status" value="1"/>
</dbReference>
<evidence type="ECO:0000313" key="3">
    <source>
        <dbReference type="EMBL" id="HAG5358721.1"/>
    </source>
</evidence>
<reference evidence="3" key="1">
    <citation type="journal article" date="2018" name="Genome Biol.">
        <title>SKESA: strategic k-mer extension for scrupulous assemblies.</title>
        <authorList>
            <person name="Souvorov A."/>
            <person name="Agarwala R."/>
            <person name="Lipman D.J."/>
        </authorList>
    </citation>
    <scope>NUCLEOTIDE SEQUENCE</scope>
    <source>
        <strain evidence="3">MA.CK_98/00010293</strain>
        <strain evidence="2">MA.CK_98/00011463</strain>
    </source>
</reference>
<accession>A0A765BL99</accession>
<dbReference type="PROSITE" id="PS50994">
    <property type="entry name" value="INTEGRASE"/>
    <property type="match status" value="1"/>
</dbReference>
<dbReference type="GO" id="GO:0015074">
    <property type="term" value="P:DNA integration"/>
    <property type="evidence" value="ECO:0007669"/>
    <property type="project" value="InterPro"/>
</dbReference>
<comment type="caution">
    <text evidence="3">The sequence shown here is derived from an EMBL/GenBank/DDBJ whole genome shotgun (WGS) entry which is preliminary data.</text>
</comment>
<dbReference type="SUPFAM" id="SSF53098">
    <property type="entry name" value="Ribonuclease H-like"/>
    <property type="match status" value="1"/>
</dbReference>
<dbReference type="AlphaFoldDB" id="A0A765BL99"/>
<organism evidence="3">
    <name type="scientific">Salmonella enterica</name>
    <name type="common">Salmonella choleraesuis</name>
    <dbReference type="NCBI Taxonomy" id="28901"/>
    <lineage>
        <taxon>Bacteria</taxon>
        <taxon>Pseudomonadati</taxon>
        <taxon>Pseudomonadota</taxon>
        <taxon>Gammaproteobacteria</taxon>
        <taxon>Enterobacterales</taxon>
        <taxon>Enterobacteriaceae</taxon>
        <taxon>Salmonella</taxon>
    </lineage>
</organism>
<dbReference type="Gene3D" id="3.30.420.10">
    <property type="entry name" value="Ribonuclease H-like superfamily/Ribonuclease H"/>
    <property type="match status" value="1"/>
</dbReference>
<dbReference type="InterPro" id="IPR001584">
    <property type="entry name" value="Integrase_cat-core"/>
</dbReference>
<evidence type="ECO:0000259" key="1">
    <source>
        <dbReference type="PROSITE" id="PS50994"/>
    </source>
</evidence>
<proteinExistence type="predicted"/>
<gene>
    <name evidence="3" type="ORF">G8O64_004389</name>
    <name evidence="2" type="ORF">G8V93_004303</name>
</gene>
<dbReference type="InterPro" id="IPR036397">
    <property type="entry name" value="RNaseH_sf"/>
</dbReference>
<reference evidence="3" key="2">
    <citation type="submission" date="2020-02" db="EMBL/GenBank/DDBJ databases">
        <authorList>
            <consortium name="NCBI Pathogen Detection Project"/>
        </authorList>
    </citation>
    <scope>NUCLEOTIDE SEQUENCE</scope>
    <source>
        <strain evidence="3">MA.CK_98/00010293</strain>
        <strain evidence="2">MA.CK_98/00011463</strain>
    </source>
</reference>
<dbReference type="EMBL" id="DAAXOF010000019">
    <property type="protein sequence ID" value="HAG1882761.1"/>
    <property type="molecule type" value="Genomic_DNA"/>
</dbReference>
<dbReference type="GO" id="GO:0003676">
    <property type="term" value="F:nucleic acid binding"/>
    <property type="evidence" value="ECO:0007669"/>
    <property type="project" value="InterPro"/>
</dbReference>
<dbReference type="EMBL" id="DAAYQT010000021">
    <property type="protein sequence ID" value="HAG5358721.1"/>
    <property type="molecule type" value="Genomic_DNA"/>
</dbReference>
<protein>
    <submittedName>
        <fullName evidence="3">Transposase family protein</fullName>
    </submittedName>
</protein>